<dbReference type="PANTHER" id="PTHR30136">
    <property type="entry name" value="HELIX-TURN-HELIX TRANSCRIPTIONAL REGULATOR, ICLR FAMILY"/>
    <property type="match status" value="1"/>
</dbReference>
<dbReference type="Pfam" id="PF01614">
    <property type="entry name" value="IclR_C"/>
    <property type="match status" value="1"/>
</dbReference>
<dbReference type="InterPro" id="IPR036390">
    <property type="entry name" value="WH_DNA-bd_sf"/>
</dbReference>
<keyword evidence="7" id="KW-1185">Reference proteome</keyword>
<dbReference type="InterPro" id="IPR014757">
    <property type="entry name" value="Tscrpt_reg_IclR_C"/>
</dbReference>
<evidence type="ECO:0000313" key="7">
    <source>
        <dbReference type="Proteomes" id="UP000267430"/>
    </source>
</evidence>
<dbReference type="PANTHER" id="PTHR30136:SF24">
    <property type="entry name" value="HTH-TYPE TRANSCRIPTIONAL REPRESSOR ALLR"/>
    <property type="match status" value="1"/>
</dbReference>
<evidence type="ECO:0000313" key="6">
    <source>
        <dbReference type="EMBL" id="RUQ27151.1"/>
    </source>
</evidence>
<comment type="caution">
    <text evidence="6">The sequence shown here is derived from an EMBL/GenBank/DDBJ whole genome shotgun (WGS) entry which is preliminary data.</text>
</comment>
<dbReference type="PROSITE" id="PS51077">
    <property type="entry name" value="HTH_ICLR"/>
    <property type="match status" value="1"/>
</dbReference>
<dbReference type="GO" id="GO:0045892">
    <property type="term" value="P:negative regulation of DNA-templated transcription"/>
    <property type="evidence" value="ECO:0007669"/>
    <property type="project" value="TreeGrafter"/>
</dbReference>
<dbReference type="GO" id="GO:0003700">
    <property type="term" value="F:DNA-binding transcription factor activity"/>
    <property type="evidence" value="ECO:0007669"/>
    <property type="project" value="TreeGrafter"/>
</dbReference>
<evidence type="ECO:0000259" key="4">
    <source>
        <dbReference type="PROSITE" id="PS51077"/>
    </source>
</evidence>
<name>A0A3S0VJW2_9BACI</name>
<dbReference type="InterPro" id="IPR029016">
    <property type="entry name" value="GAF-like_dom_sf"/>
</dbReference>
<gene>
    <name evidence="6" type="ORF">ELQ35_17545</name>
</gene>
<dbReference type="Pfam" id="PF09339">
    <property type="entry name" value="HTH_IclR"/>
    <property type="match status" value="1"/>
</dbReference>
<keyword evidence="2" id="KW-0238">DNA-binding</keyword>
<dbReference type="Gene3D" id="3.30.450.40">
    <property type="match status" value="1"/>
</dbReference>
<dbReference type="SUPFAM" id="SSF46785">
    <property type="entry name" value="Winged helix' DNA-binding domain"/>
    <property type="match status" value="1"/>
</dbReference>
<keyword evidence="1" id="KW-0805">Transcription regulation</keyword>
<dbReference type="SUPFAM" id="SSF55781">
    <property type="entry name" value="GAF domain-like"/>
    <property type="match status" value="1"/>
</dbReference>
<feature type="domain" description="IclR-ED" evidence="5">
    <location>
        <begin position="73"/>
        <end position="256"/>
    </location>
</feature>
<feature type="domain" description="HTH iclR-type" evidence="4">
    <location>
        <begin position="10"/>
        <end position="72"/>
    </location>
</feature>
<evidence type="ECO:0000259" key="5">
    <source>
        <dbReference type="PROSITE" id="PS51078"/>
    </source>
</evidence>
<dbReference type="OrthoDB" id="9791752at2"/>
<dbReference type="InterPro" id="IPR005471">
    <property type="entry name" value="Tscrpt_reg_IclR_N"/>
</dbReference>
<proteinExistence type="predicted"/>
<dbReference type="AlphaFoldDB" id="A0A3S0VJW2"/>
<dbReference type="InterPro" id="IPR036388">
    <property type="entry name" value="WH-like_DNA-bd_sf"/>
</dbReference>
<dbReference type="InterPro" id="IPR050707">
    <property type="entry name" value="HTH_MetabolicPath_Reg"/>
</dbReference>
<keyword evidence="3" id="KW-0804">Transcription</keyword>
<protein>
    <submittedName>
        <fullName evidence="6">IclR family transcriptional regulator</fullName>
    </submittedName>
</protein>
<dbReference type="Gene3D" id="1.10.10.10">
    <property type="entry name" value="Winged helix-like DNA-binding domain superfamily/Winged helix DNA-binding domain"/>
    <property type="match status" value="1"/>
</dbReference>
<dbReference type="EMBL" id="RYZZ01000030">
    <property type="protein sequence ID" value="RUQ27151.1"/>
    <property type="molecule type" value="Genomic_DNA"/>
</dbReference>
<dbReference type="PROSITE" id="PS51078">
    <property type="entry name" value="ICLR_ED"/>
    <property type="match status" value="1"/>
</dbReference>
<evidence type="ECO:0000256" key="3">
    <source>
        <dbReference type="ARBA" id="ARBA00023163"/>
    </source>
</evidence>
<accession>A0A3S0VJW2</accession>
<dbReference type="RefSeq" id="WP_126866491.1">
    <property type="nucleotide sequence ID" value="NZ_JAUSTX010000009.1"/>
</dbReference>
<dbReference type="GO" id="GO:0003677">
    <property type="term" value="F:DNA binding"/>
    <property type="evidence" value="ECO:0007669"/>
    <property type="project" value="UniProtKB-KW"/>
</dbReference>
<evidence type="ECO:0000256" key="1">
    <source>
        <dbReference type="ARBA" id="ARBA00023015"/>
    </source>
</evidence>
<dbReference type="Proteomes" id="UP000267430">
    <property type="component" value="Unassembled WGS sequence"/>
</dbReference>
<sequence length="265" mass="29367">MNGIGNSTTVKSAQRVLSTLEILAQNPIGLNFTDLLGELEIPKSSLHQLLNTLVETRMIQFESESKKYILGVRIWEIAMEYTNRLSISQVAQPFIEHLRDTYDETVQMAILDGTDVVYVAKMKSKRPVQLASQVGSRLPAYVTGIGKALLACVSSPQIEKMYPNTNLPSFTDNTITTREELIRVLQATKKRGYARDLGEYSPEIRCVAVPILSFGNVPVAAISFSVLEEQASDEKEAILTRGLLECAESLSLRLGATDPFAWQNI</sequence>
<evidence type="ECO:0000256" key="2">
    <source>
        <dbReference type="ARBA" id="ARBA00023125"/>
    </source>
</evidence>
<reference evidence="6 7" key="1">
    <citation type="submission" date="2018-12" db="EMBL/GenBank/DDBJ databases">
        <title>Bacillus chawlae sp. nov., Bacillus glennii sp. nov., and Bacillus saganii sp. nov. Isolated from the Vehicle Assembly Building at Kennedy Space Center where the Viking Spacecraft were Assembled.</title>
        <authorList>
            <person name="Seuylemezian A."/>
            <person name="Vaishampayan P."/>
        </authorList>
    </citation>
    <scope>NUCLEOTIDE SEQUENCE [LARGE SCALE GENOMIC DNA]</scope>
    <source>
        <strain evidence="6 7">L5</strain>
    </source>
</reference>
<dbReference type="SMART" id="SM00346">
    <property type="entry name" value="HTH_ICLR"/>
    <property type="match status" value="1"/>
</dbReference>
<organism evidence="6 7">
    <name type="scientific">Peribacillus cavernae</name>
    <dbReference type="NCBI Taxonomy" id="1674310"/>
    <lineage>
        <taxon>Bacteria</taxon>
        <taxon>Bacillati</taxon>
        <taxon>Bacillota</taxon>
        <taxon>Bacilli</taxon>
        <taxon>Bacillales</taxon>
        <taxon>Bacillaceae</taxon>
        <taxon>Peribacillus</taxon>
    </lineage>
</organism>